<name>A0A058ZFA0_FONAL</name>
<dbReference type="Gene3D" id="1.10.10.790">
    <property type="entry name" value="Surp module"/>
    <property type="match status" value="1"/>
</dbReference>
<protein>
    <recommendedName>
        <fullName evidence="2">SURP motif domain-containing protein</fullName>
    </recommendedName>
</protein>
<dbReference type="AlphaFoldDB" id="A0A058ZFA0"/>
<evidence type="ECO:0000259" key="2">
    <source>
        <dbReference type="PROSITE" id="PS50128"/>
    </source>
</evidence>
<feature type="region of interest" description="Disordered" evidence="1">
    <location>
        <begin position="551"/>
        <end position="570"/>
    </location>
</feature>
<proteinExistence type="predicted"/>
<feature type="domain" description="SURP motif" evidence="2">
    <location>
        <begin position="363"/>
        <end position="409"/>
    </location>
</feature>
<reference evidence="3" key="1">
    <citation type="submission" date="2013-04" db="EMBL/GenBank/DDBJ databases">
        <title>The Genome Sequence of Fonticula alba ATCC 38817.</title>
        <authorList>
            <consortium name="The Broad Institute Genomics Platform"/>
            <person name="Russ C."/>
            <person name="Cuomo C."/>
            <person name="Burger G."/>
            <person name="Gray M.W."/>
            <person name="Holland P.W.H."/>
            <person name="King N."/>
            <person name="Lang F.B.F."/>
            <person name="Roger A.J."/>
            <person name="Ruiz-Trillo I."/>
            <person name="Brown M."/>
            <person name="Walker B."/>
            <person name="Young S."/>
            <person name="Zeng Q."/>
            <person name="Gargeya S."/>
            <person name="Fitzgerald M."/>
            <person name="Haas B."/>
            <person name="Abouelleil A."/>
            <person name="Allen A.W."/>
            <person name="Alvarado L."/>
            <person name="Arachchi H.M."/>
            <person name="Berlin A.M."/>
            <person name="Chapman S.B."/>
            <person name="Gainer-Dewar J."/>
            <person name="Goldberg J."/>
            <person name="Griggs A."/>
            <person name="Gujja S."/>
            <person name="Hansen M."/>
            <person name="Howarth C."/>
            <person name="Imamovic A."/>
            <person name="Ireland A."/>
            <person name="Larimer J."/>
            <person name="McCowan C."/>
            <person name="Murphy C."/>
            <person name="Pearson M."/>
            <person name="Poon T.W."/>
            <person name="Priest M."/>
            <person name="Roberts A."/>
            <person name="Saif S."/>
            <person name="Shea T."/>
            <person name="Sisk P."/>
            <person name="Sykes S."/>
            <person name="Wortman J."/>
            <person name="Nusbaum C."/>
            <person name="Birren B."/>
        </authorList>
    </citation>
    <scope>NUCLEOTIDE SEQUENCE [LARGE SCALE GENOMIC DNA]</scope>
    <source>
        <strain evidence="3">ATCC 38817</strain>
    </source>
</reference>
<evidence type="ECO:0000256" key="1">
    <source>
        <dbReference type="SAM" id="MobiDB-lite"/>
    </source>
</evidence>
<feature type="compositionally biased region" description="Polar residues" evidence="1">
    <location>
        <begin position="196"/>
        <end position="208"/>
    </location>
</feature>
<feature type="region of interest" description="Disordered" evidence="1">
    <location>
        <begin position="1"/>
        <end position="52"/>
    </location>
</feature>
<evidence type="ECO:0000313" key="4">
    <source>
        <dbReference type="Proteomes" id="UP000030693"/>
    </source>
</evidence>
<dbReference type="GO" id="GO:0003723">
    <property type="term" value="F:RNA binding"/>
    <property type="evidence" value="ECO:0007669"/>
    <property type="project" value="InterPro"/>
</dbReference>
<feature type="compositionally biased region" description="Low complexity" evidence="1">
    <location>
        <begin position="556"/>
        <end position="565"/>
    </location>
</feature>
<evidence type="ECO:0000313" key="3">
    <source>
        <dbReference type="EMBL" id="KCV73060.1"/>
    </source>
</evidence>
<feature type="region of interest" description="Disordered" evidence="1">
    <location>
        <begin position="228"/>
        <end position="280"/>
    </location>
</feature>
<dbReference type="PROSITE" id="PS50128">
    <property type="entry name" value="SURP"/>
    <property type="match status" value="1"/>
</dbReference>
<dbReference type="EMBL" id="KB932201">
    <property type="protein sequence ID" value="KCV73060.1"/>
    <property type="molecule type" value="Genomic_DNA"/>
</dbReference>
<keyword evidence="4" id="KW-1185">Reference proteome</keyword>
<dbReference type="GeneID" id="20525331"/>
<dbReference type="InterPro" id="IPR035967">
    <property type="entry name" value="SWAP/Surp_sf"/>
</dbReference>
<sequence length="681" mass="74304">MPSSPEESPAQPPTKRLRMINPLEQTLASDDGMTSSPPSAPVDPTSPLSPPEVATIADRFRALDNPFLVRGQAAVLLRNDAAADAIDAGALLVPWRPDFLPASTPRMAFDRFDVHHLLDERTFPAETSPKGPASEGTILRARFRPQDYLAPGDVESETEHDHGQVHDVIYGRLPEELDTLSDWPASSDSEDEYTWSAEQSPPSKQDVPSSGPALAPVGALANLFSAYAHSDSSSDEEDKPPPSVASRPGKMPVRGAKTTQANVASPGPATRPSPSPPRHTTALERRCHRLGMFIDVMRFQPLLDARHDHSVFLNEMVRKRRRDDARDRRAAREALRRDVAAGASMLNAIPECGQVASDKQMGILLKTARFVGGLPAARRPGAQQTILSKQQGNDLFAFLAPGAPLHPVFCLLLEAYDAGRDLDKLCRRMVHPAVCPAMRPPSCDCRDRYHTAAQALMDRRQTLAQHLTHIPHALPNGLPILVPDAESGASLRRSIGQRVHQEVPSVAAKPGPPEVDIFWQPIAPGEVSKWPASSADVRLLKDWCSECRPRLPSSPPLEAASSELPNSPDVMESFDQPWDRFYGFYQYLLAVARDEAWVGPASARAREQPQLAATVASVHPPAEEDIATPAPEHDPEVNATPHVEPSVEKELLSIAAEVDAQEARRARIAAILASRRKTIKE</sequence>
<feature type="region of interest" description="Disordered" evidence="1">
    <location>
        <begin position="609"/>
        <end position="645"/>
    </location>
</feature>
<dbReference type="RefSeq" id="XP_009492761.1">
    <property type="nucleotide sequence ID" value="XM_009494486.1"/>
</dbReference>
<dbReference type="SUPFAM" id="SSF109905">
    <property type="entry name" value="Surp module (SWAP domain)"/>
    <property type="match status" value="1"/>
</dbReference>
<dbReference type="GO" id="GO:0006396">
    <property type="term" value="P:RNA processing"/>
    <property type="evidence" value="ECO:0007669"/>
    <property type="project" value="InterPro"/>
</dbReference>
<dbReference type="InterPro" id="IPR000061">
    <property type="entry name" value="Surp"/>
</dbReference>
<organism evidence="3">
    <name type="scientific">Fonticula alba</name>
    <name type="common">Slime mold</name>
    <dbReference type="NCBI Taxonomy" id="691883"/>
    <lineage>
        <taxon>Eukaryota</taxon>
        <taxon>Rotosphaerida</taxon>
        <taxon>Fonticulaceae</taxon>
        <taxon>Fonticula</taxon>
    </lineage>
</organism>
<gene>
    <name evidence="3" type="ORF">H696_00606</name>
</gene>
<accession>A0A058ZFA0</accession>
<dbReference type="Proteomes" id="UP000030693">
    <property type="component" value="Unassembled WGS sequence"/>
</dbReference>
<feature type="region of interest" description="Disordered" evidence="1">
    <location>
        <begin position="179"/>
        <end position="215"/>
    </location>
</feature>
<feature type="compositionally biased region" description="Polar residues" evidence="1">
    <location>
        <begin position="23"/>
        <end position="37"/>
    </location>
</feature>